<evidence type="ECO:0000313" key="1">
    <source>
        <dbReference type="EMBL" id="TMS20464.1"/>
    </source>
</evidence>
<proteinExistence type="predicted"/>
<reference evidence="1" key="1">
    <citation type="submission" date="2018-11" db="EMBL/GenBank/DDBJ databases">
        <title>The sequence and de novo assembly of Larimichthys crocea genome using PacBio and Hi-C technologies.</title>
        <authorList>
            <person name="Xu P."/>
            <person name="Chen B."/>
            <person name="Zhou Z."/>
            <person name="Ke Q."/>
            <person name="Wu Y."/>
            <person name="Bai H."/>
            <person name="Pu F."/>
        </authorList>
    </citation>
    <scope>NUCLEOTIDE SEQUENCE</scope>
    <source>
        <tissue evidence="1">Muscle</tissue>
    </source>
</reference>
<protein>
    <submittedName>
        <fullName evidence="1">Uncharacterized protein</fullName>
    </submittedName>
</protein>
<accession>A0ACD3RP53</accession>
<sequence length="338" mass="37718">MLYCSAAAAAAAQKWYQGVSGIIIVTMVTSFMLVYNNSSGGSSSPSAASLLSSHRSDGPSTKKPERPQRVPASTLEGYTGVMDHKPLKMHCRTCALVTSSGQLTGSKRGGEIDRSECVIRMNDAPSIGYQQDVGQRTSLRVVAHSSLQRVLRSRQELFNASQDTVFIFWGPSSCMRRDGKGNVYNNLRLLNQLLPKLKVYIISRIKMLKFDELFKKETGIDRKSSNSWLSTGWFTMAIALELCERTNVFGMVPPDFCRSSSHPSVPYHYYEPSGPSECSMYLSHERSRRGSHHRFITEKMVFANWARTLNIHFYRPDWKPGAAITIMNSSYTSVPAGS</sequence>
<organism evidence="1 2">
    <name type="scientific">Larimichthys crocea</name>
    <name type="common">Large yellow croaker</name>
    <name type="synonym">Pseudosciaena crocea</name>
    <dbReference type="NCBI Taxonomy" id="215358"/>
    <lineage>
        <taxon>Eukaryota</taxon>
        <taxon>Metazoa</taxon>
        <taxon>Chordata</taxon>
        <taxon>Craniata</taxon>
        <taxon>Vertebrata</taxon>
        <taxon>Euteleostomi</taxon>
        <taxon>Actinopterygii</taxon>
        <taxon>Neopterygii</taxon>
        <taxon>Teleostei</taxon>
        <taxon>Neoteleostei</taxon>
        <taxon>Acanthomorphata</taxon>
        <taxon>Eupercaria</taxon>
        <taxon>Sciaenidae</taxon>
        <taxon>Larimichthys</taxon>
    </lineage>
</organism>
<gene>
    <name evidence="1" type="ORF">E3U43_006957</name>
</gene>
<dbReference type="EMBL" id="CM011677">
    <property type="protein sequence ID" value="TMS20464.1"/>
    <property type="molecule type" value="Genomic_DNA"/>
</dbReference>
<comment type="caution">
    <text evidence="1">The sequence shown here is derived from an EMBL/GenBank/DDBJ whole genome shotgun (WGS) entry which is preliminary data.</text>
</comment>
<keyword evidence="2" id="KW-1185">Reference proteome</keyword>
<evidence type="ECO:0000313" key="2">
    <source>
        <dbReference type="Proteomes" id="UP000793456"/>
    </source>
</evidence>
<name>A0ACD3RP53_LARCR</name>
<dbReference type="Proteomes" id="UP000793456">
    <property type="component" value="Chromosome IV"/>
</dbReference>